<keyword evidence="3" id="KW-1133">Transmembrane helix</keyword>
<keyword evidence="7" id="KW-1185">Reference proteome</keyword>
<dbReference type="EMBL" id="JAVFKD010000015">
    <property type="protein sequence ID" value="KAK5988745.1"/>
    <property type="molecule type" value="Genomic_DNA"/>
</dbReference>
<feature type="compositionally biased region" description="Low complexity" evidence="5">
    <location>
        <begin position="70"/>
        <end position="81"/>
    </location>
</feature>
<feature type="region of interest" description="Disordered" evidence="5">
    <location>
        <begin position="266"/>
        <end position="297"/>
    </location>
</feature>
<proteinExistence type="predicted"/>
<accession>A0ABR0SAD6</accession>
<feature type="compositionally biased region" description="Basic and acidic residues" evidence="5">
    <location>
        <begin position="270"/>
        <end position="280"/>
    </location>
</feature>
<feature type="compositionally biased region" description="Polar residues" evidence="5">
    <location>
        <begin position="23"/>
        <end position="45"/>
    </location>
</feature>
<evidence type="ECO:0000313" key="6">
    <source>
        <dbReference type="EMBL" id="KAK5988745.1"/>
    </source>
</evidence>
<evidence type="ECO:0000256" key="1">
    <source>
        <dbReference type="ARBA" id="ARBA00004370"/>
    </source>
</evidence>
<reference evidence="6 7" key="1">
    <citation type="submission" date="2024-01" db="EMBL/GenBank/DDBJ databases">
        <title>Complete genome of Cladobotryum mycophilum ATHUM6906.</title>
        <authorList>
            <person name="Christinaki A.C."/>
            <person name="Myridakis A.I."/>
            <person name="Kouvelis V.N."/>
        </authorList>
    </citation>
    <scope>NUCLEOTIDE SEQUENCE [LARGE SCALE GENOMIC DNA]</scope>
    <source>
        <strain evidence="6 7">ATHUM6906</strain>
    </source>
</reference>
<dbReference type="PANTHER" id="PTHR12953:SF0">
    <property type="entry name" value="SUN DOMAIN-CONTAINING OSSIFICATION FACTOR"/>
    <property type="match status" value="1"/>
</dbReference>
<organism evidence="6 7">
    <name type="scientific">Cladobotryum mycophilum</name>
    <dbReference type="NCBI Taxonomy" id="491253"/>
    <lineage>
        <taxon>Eukaryota</taxon>
        <taxon>Fungi</taxon>
        <taxon>Dikarya</taxon>
        <taxon>Ascomycota</taxon>
        <taxon>Pezizomycotina</taxon>
        <taxon>Sordariomycetes</taxon>
        <taxon>Hypocreomycetidae</taxon>
        <taxon>Hypocreales</taxon>
        <taxon>Hypocreaceae</taxon>
        <taxon>Cladobotryum</taxon>
    </lineage>
</organism>
<keyword evidence="4" id="KW-0472">Membrane</keyword>
<dbReference type="InterPro" id="IPR045120">
    <property type="entry name" value="Suco/Slp1-like"/>
</dbReference>
<evidence type="ECO:0000313" key="7">
    <source>
        <dbReference type="Proteomes" id="UP001338125"/>
    </source>
</evidence>
<feature type="region of interest" description="Disordered" evidence="5">
    <location>
        <begin position="317"/>
        <end position="338"/>
    </location>
</feature>
<dbReference type="Proteomes" id="UP001338125">
    <property type="component" value="Unassembled WGS sequence"/>
</dbReference>
<sequence length="338" mass="37068">MIDIEETDVHRQGLLPSGAHDATPTSTSSGYPRSDSAQTRNNSIVLPSKKEFAAASSDGRQIVPAESPGTPKSSWTTTATPASPTVQEGFFNAITKRLQQVESNLTLSLGYVEDISLRMRDLLQQAEQKQLTKLTMFLGELNQTVLTELRKVQDQYDQVWQSTILALESQRDQSERDIVALSTRLNVLADEVVFQKRMAIGVPIPYLSPLQEQSGTASYTAASPSSTEAHRLYTTNMATPNQQDGRGLADRYFSLDATSKSTNATIMRASEPRDIDHGDDFPSPPTTPGLPENGTYSNIHAITRDTRASSLRHPVVLHHNSRKPLPSLPEHSVPTDSS</sequence>
<feature type="region of interest" description="Disordered" evidence="5">
    <location>
        <begin position="1"/>
        <end position="81"/>
    </location>
</feature>
<evidence type="ECO:0000256" key="2">
    <source>
        <dbReference type="ARBA" id="ARBA00022692"/>
    </source>
</evidence>
<evidence type="ECO:0000256" key="3">
    <source>
        <dbReference type="ARBA" id="ARBA00022989"/>
    </source>
</evidence>
<evidence type="ECO:0008006" key="8">
    <source>
        <dbReference type="Google" id="ProtNLM"/>
    </source>
</evidence>
<evidence type="ECO:0000256" key="5">
    <source>
        <dbReference type="SAM" id="MobiDB-lite"/>
    </source>
</evidence>
<comment type="subcellular location">
    <subcellularLocation>
        <location evidence="1">Membrane</location>
    </subcellularLocation>
</comment>
<evidence type="ECO:0000256" key="4">
    <source>
        <dbReference type="ARBA" id="ARBA00023136"/>
    </source>
</evidence>
<protein>
    <recommendedName>
        <fullName evidence="8">Biogenesis of lysosome-related organelles complex 1 subunit CNL1</fullName>
    </recommendedName>
</protein>
<dbReference type="PANTHER" id="PTHR12953">
    <property type="entry name" value="MEMBRANE PROTEIN CH1 RELATED"/>
    <property type="match status" value="1"/>
</dbReference>
<gene>
    <name evidence="6" type="ORF">PT974_10234</name>
</gene>
<comment type="caution">
    <text evidence="6">The sequence shown here is derived from an EMBL/GenBank/DDBJ whole genome shotgun (WGS) entry which is preliminary data.</text>
</comment>
<keyword evidence="2" id="KW-0812">Transmembrane</keyword>
<name>A0ABR0SAD6_9HYPO</name>